<evidence type="ECO:0000313" key="2">
    <source>
        <dbReference type="EMBL" id="MPN34469.1"/>
    </source>
</evidence>
<organism evidence="2">
    <name type="scientific">bioreactor metagenome</name>
    <dbReference type="NCBI Taxonomy" id="1076179"/>
    <lineage>
        <taxon>unclassified sequences</taxon>
        <taxon>metagenomes</taxon>
        <taxon>ecological metagenomes</taxon>
    </lineage>
</organism>
<feature type="region of interest" description="Disordered" evidence="1">
    <location>
        <begin position="1"/>
        <end position="70"/>
    </location>
</feature>
<comment type="caution">
    <text evidence="2">The sequence shown here is derived from an EMBL/GenBank/DDBJ whole genome shotgun (WGS) entry which is preliminary data.</text>
</comment>
<protein>
    <submittedName>
        <fullName evidence="2">Uncharacterized protein</fullName>
    </submittedName>
</protein>
<feature type="compositionally biased region" description="Basic and acidic residues" evidence="1">
    <location>
        <begin position="37"/>
        <end position="64"/>
    </location>
</feature>
<gene>
    <name evidence="2" type="ORF">SDC9_181963</name>
</gene>
<evidence type="ECO:0000256" key="1">
    <source>
        <dbReference type="SAM" id="MobiDB-lite"/>
    </source>
</evidence>
<dbReference type="EMBL" id="VSSQ01087526">
    <property type="protein sequence ID" value="MPN34469.1"/>
    <property type="molecule type" value="Genomic_DNA"/>
</dbReference>
<feature type="region of interest" description="Disordered" evidence="1">
    <location>
        <begin position="118"/>
        <end position="139"/>
    </location>
</feature>
<proteinExistence type="predicted"/>
<reference evidence="2" key="1">
    <citation type="submission" date="2019-08" db="EMBL/GenBank/DDBJ databases">
        <authorList>
            <person name="Kucharzyk K."/>
            <person name="Murdoch R.W."/>
            <person name="Higgins S."/>
            <person name="Loffler F."/>
        </authorList>
    </citation>
    <scope>NUCLEOTIDE SEQUENCE</scope>
</reference>
<feature type="compositionally biased region" description="Basic and acidic residues" evidence="1">
    <location>
        <begin position="118"/>
        <end position="128"/>
    </location>
</feature>
<sequence>MTPVGHEHQRPDRDENDVSGVGGYVGHDAEEDDDGRDEAARRDRHRALEDRRDVAARLGDADAEHGDEDDAQRGEVRKVLYRRGEHIDDALLVEQTYRLDRLHLHGICRAVDKFAGRGDAHRREDRGERRRHGGKDRKERYRMRQFVAHALNSIEKTVEQRNPLLCFGCHYKNSS</sequence>
<feature type="compositionally biased region" description="Basic and acidic residues" evidence="1">
    <location>
        <begin position="1"/>
        <end position="13"/>
    </location>
</feature>
<dbReference type="AlphaFoldDB" id="A0A645H8P9"/>
<name>A0A645H8P9_9ZZZZ</name>
<feature type="compositionally biased region" description="Basic residues" evidence="1">
    <location>
        <begin position="129"/>
        <end position="139"/>
    </location>
</feature>
<accession>A0A645H8P9</accession>